<comment type="caution">
    <text evidence="1">The sequence shown here is derived from an EMBL/GenBank/DDBJ whole genome shotgun (WGS) entry which is preliminary data.</text>
</comment>
<keyword evidence="2" id="KW-1185">Reference proteome</keyword>
<organism evidence="1 2">
    <name type="scientific">Caerostris darwini</name>
    <dbReference type="NCBI Taxonomy" id="1538125"/>
    <lineage>
        <taxon>Eukaryota</taxon>
        <taxon>Metazoa</taxon>
        <taxon>Ecdysozoa</taxon>
        <taxon>Arthropoda</taxon>
        <taxon>Chelicerata</taxon>
        <taxon>Arachnida</taxon>
        <taxon>Araneae</taxon>
        <taxon>Araneomorphae</taxon>
        <taxon>Entelegynae</taxon>
        <taxon>Araneoidea</taxon>
        <taxon>Araneidae</taxon>
        <taxon>Caerostris</taxon>
    </lineage>
</organism>
<proteinExistence type="predicted"/>
<dbReference type="Proteomes" id="UP001054837">
    <property type="component" value="Unassembled WGS sequence"/>
</dbReference>
<protein>
    <submittedName>
        <fullName evidence="1">Uncharacterized protein</fullName>
    </submittedName>
</protein>
<reference evidence="1 2" key="1">
    <citation type="submission" date="2021-06" db="EMBL/GenBank/DDBJ databases">
        <title>Caerostris darwini draft genome.</title>
        <authorList>
            <person name="Kono N."/>
            <person name="Arakawa K."/>
        </authorList>
    </citation>
    <scope>NUCLEOTIDE SEQUENCE [LARGE SCALE GENOMIC DNA]</scope>
</reference>
<gene>
    <name evidence="1" type="ORF">CDAR_509601</name>
</gene>
<accession>A0AAV4QZ18</accession>
<name>A0AAV4QZ18_9ARAC</name>
<evidence type="ECO:0000313" key="1">
    <source>
        <dbReference type="EMBL" id="GIY14515.1"/>
    </source>
</evidence>
<evidence type="ECO:0000313" key="2">
    <source>
        <dbReference type="Proteomes" id="UP001054837"/>
    </source>
</evidence>
<dbReference type="EMBL" id="BPLQ01005374">
    <property type="protein sequence ID" value="GIY14515.1"/>
    <property type="molecule type" value="Genomic_DNA"/>
</dbReference>
<sequence>MYVQVGQLIYTWKIQFAEPARVVFPSPTVSRNDAKRIAVTLRRAKEVGQLIYTWKIQFAEPARVVFPSPTVSRNDAKRIAVTLRRAKEGSHSCM</sequence>
<dbReference type="AlphaFoldDB" id="A0AAV4QZ18"/>